<evidence type="ECO:0008006" key="9">
    <source>
        <dbReference type="Google" id="ProtNLM"/>
    </source>
</evidence>
<dbReference type="EMBL" id="CAJFDH010000003">
    <property type="protein sequence ID" value="CAD5215372.1"/>
    <property type="molecule type" value="Genomic_DNA"/>
</dbReference>
<dbReference type="PROSITE" id="PS51841">
    <property type="entry name" value="LTD"/>
    <property type="match status" value="1"/>
</dbReference>
<feature type="domain" description="LTD" evidence="5">
    <location>
        <begin position="457"/>
        <end position="575"/>
    </location>
</feature>
<organism evidence="7 8">
    <name type="scientific">Bursaphelenchus okinawaensis</name>
    <dbReference type="NCBI Taxonomy" id="465554"/>
    <lineage>
        <taxon>Eukaryota</taxon>
        <taxon>Metazoa</taxon>
        <taxon>Ecdysozoa</taxon>
        <taxon>Nematoda</taxon>
        <taxon>Chromadorea</taxon>
        <taxon>Rhabditida</taxon>
        <taxon>Tylenchina</taxon>
        <taxon>Tylenchomorpha</taxon>
        <taxon>Aphelenchoidea</taxon>
        <taxon>Aphelenchoididae</taxon>
        <taxon>Bursaphelenchus</taxon>
    </lineage>
</organism>
<dbReference type="GO" id="GO:0006998">
    <property type="term" value="P:nuclear envelope organization"/>
    <property type="evidence" value="ECO:0007669"/>
    <property type="project" value="TreeGrafter"/>
</dbReference>
<feature type="coiled-coil region" evidence="4">
    <location>
        <begin position="83"/>
        <end position="296"/>
    </location>
</feature>
<evidence type="ECO:0000259" key="6">
    <source>
        <dbReference type="PROSITE" id="PS51842"/>
    </source>
</evidence>
<dbReference type="Gene3D" id="2.60.40.1260">
    <property type="entry name" value="Lamin Tail domain"/>
    <property type="match status" value="1"/>
</dbReference>
<protein>
    <recommendedName>
        <fullName evidence="9">Intermediate filament gliarin</fullName>
    </recommendedName>
</protein>
<dbReference type="OrthoDB" id="2441647at2759"/>
<dbReference type="Pfam" id="PF00038">
    <property type="entry name" value="Filament"/>
    <property type="match status" value="1"/>
</dbReference>
<dbReference type="InterPro" id="IPR016451">
    <property type="entry name" value="Intermed_filament_ifa/ifb"/>
</dbReference>
<gene>
    <name evidence="7" type="ORF">BOKJ2_LOCUS6060</name>
</gene>
<dbReference type="Gene3D" id="1.20.5.170">
    <property type="match status" value="1"/>
</dbReference>
<dbReference type="InterPro" id="IPR039008">
    <property type="entry name" value="IF_rod_dom"/>
</dbReference>
<dbReference type="FunFam" id="2.60.40.1260:FF:000003">
    <property type="entry name" value="Intermediate filament protein A"/>
    <property type="match status" value="1"/>
</dbReference>
<sequence length="581" mass="67229">MTEELEYRSTITPRSPFTRGIPHYGSAQTLSLPMASGSRMVRTIESFASGYGSGVSSYGSGAWAVRDNKEKEKKQLCELNDRLANFIEKVRFLEAQNRKLTADLDNLKGRSGKGTAKVKMMYEKDIEKASSDIEDISQEKKDAEKELTRFQADLKELQQKFETAVKQRKEDREKIDEFLVQLSSLESEISLLKRRIELLESEVERLRKEKQRLQAEEYRTRQDIAHENLRQTKDRNEIQTYLEEIEFLLKNHEGLIKDLQSQAARDTTGENREFFKNELASAIREIRDEYDALNTTNRNDVESWYRVKVQEIETSAAKENIEQEYQKDEQKRLKKRLTDIRGRIADLEGKNAVYEQQIVALTYQADDERRMYEDHLNMKDDEIRKAKEERDANMMELQILLDTRQGLDGEIAIFKKMLEGDGVEPFRQLVEQVIKTTGINEVADTETMRVVKGETSVHHGFSKSAKGNVSIQETASDGKYIVLENTHRSKEEKIGEWKLKRKIDGKREIVYTFPSEFVLRPGATVKIWARSQGGIHDPPEQLVFEGEETFGVGNKIHTILYNTQGEERASLTQKQSQQSHH</sequence>
<dbReference type="SUPFAM" id="SSF74853">
    <property type="entry name" value="Lamin A/C globular tail domain"/>
    <property type="match status" value="1"/>
</dbReference>
<name>A0A811KIN1_9BILA</name>
<dbReference type="GO" id="GO:0051664">
    <property type="term" value="P:nuclear pore localization"/>
    <property type="evidence" value="ECO:0007669"/>
    <property type="project" value="TreeGrafter"/>
</dbReference>
<dbReference type="Proteomes" id="UP000783686">
    <property type="component" value="Unassembled WGS sequence"/>
</dbReference>
<feature type="domain" description="IF rod" evidence="6">
    <location>
        <begin position="72"/>
        <end position="425"/>
    </location>
</feature>
<comment type="similarity">
    <text evidence="3">Belongs to the intermediate filament family.</text>
</comment>
<dbReference type="Pfam" id="PF00932">
    <property type="entry name" value="LTD"/>
    <property type="match status" value="1"/>
</dbReference>
<dbReference type="Proteomes" id="UP000614601">
    <property type="component" value="Unassembled WGS sequence"/>
</dbReference>
<dbReference type="InterPro" id="IPR001322">
    <property type="entry name" value="Lamin_tail_dom"/>
</dbReference>
<evidence type="ECO:0000256" key="1">
    <source>
        <dbReference type="ARBA" id="ARBA00022754"/>
    </source>
</evidence>
<dbReference type="SMART" id="SM01391">
    <property type="entry name" value="Filament"/>
    <property type="match status" value="1"/>
</dbReference>
<dbReference type="GO" id="GO:0005882">
    <property type="term" value="C:intermediate filament"/>
    <property type="evidence" value="ECO:0007669"/>
    <property type="project" value="UniProtKB-UniRule"/>
</dbReference>
<evidence type="ECO:0000256" key="3">
    <source>
        <dbReference type="PIRNR" id="PIRNR005546"/>
    </source>
</evidence>
<dbReference type="PIRSF" id="PIRSF005546">
    <property type="entry name" value="Intermed_filamnt_Ifb-2"/>
    <property type="match status" value="1"/>
</dbReference>
<proteinExistence type="inferred from homology"/>
<dbReference type="PROSITE" id="PS51842">
    <property type="entry name" value="IF_ROD_2"/>
    <property type="match status" value="1"/>
</dbReference>
<evidence type="ECO:0000313" key="8">
    <source>
        <dbReference type="Proteomes" id="UP000614601"/>
    </source>
</evidence>
<dbReference type="AlphaFoldDB" id="A0A811KIN1"/>
<keyword evidence="1 3" id="KW-0403">Intermediate filament</keyword>
<comment type="caution">
    <text evidence="7">The sequence shown here is derived from an EMBL/GenBank/DDBJ whole genome shotgun (WGS) entry which is preliminary data.</text>
</comment>
<evidence type="ECO:0000313" key="7">
    <source>
        <dbReference type="EMBL" id="CAD5215372.1"/>
    </source>
</evidence>
<accession>A0A811KIN1</accession>
<dbReference type="InterPro" id="IPR036415">
    <property type="entry name" value="Lamin_tail_dom_sf"/>
</dbReference>
<dbReference type="EMBL" id="CAJFCW020000003">
    <property type="protein sequence ID" value="CAG9103944.1"/>
    <property type="molecule type" value="Genomic_DNA"/>
</dbReference>
<evidence type="ECO:0000259" key="5">
    <source>
        <dbReference type="PROSITE" id="PS51841"/>
    </source>
</evidence>
<dbReference type="GO" id="GO:0031507">
    <property type="term" value="P:heterochromatin formation"/>
    <property type="evidence" value="ECO:0007669"/>
    <property type="project" value="TreeGrafter"/>
</dbReference>
<dbReference type="Gene3D" id="1.20.5.1160">
    <property type="entry name" value="Vasodilator-stimulated phosphoprotein"/>
    <property type="match status" value="1"/>
</dbReference>
<dbReference type="PANTHER" id="PTHR45721:SF12">
    <property type="entry name" value="INTERMEDIATE FILAMENT PROTEIN IFA-1"/>
    <property type="match status" value="1"/>
</dbReference>
<evidence type="ECO:0000256" key="4">
    <source>
        <dbReference type="SAM" id="Coils"/>
    </source>
</evidence>
<keyword evidence="8" id="KW-1185">Reference proteome</keyword>
<dbReference type="SUPFAM" id="SSF64593">
    <property type="entry name" value="Intermediate filament protein, coiled coil region"/>
    <property type="match status" value="2"/>
</dbReference>
<evidence type="ECO:0000256" key="2">
    <source>
        <dbReference type="ARBA" id="ARBA00023054"/>
    </source>
</evidence>
<dbReference type="Gene3D" id="1.20.5.500">
    <property type="entry name" value="Single helix bin"/>
    <property type="match status" value="1"/>
</dbReference>
<dbReference type="GO" id="GO:0007097">
    <property type="term" value="P:nuclear migration"/>
    <property type="evidence" value="ECO:0007669"/>
    <property type="project" value="TreeGrafter"/>
</dbReference>
<reference evidence="7" key="1">
    <citation type="submission" date="2020-09" db="EMBL/GenBank/DDBJ databases">
        <authorList>
            <person name="Kikuchi T."/>
        </authorList>
    </citation>
    <scope>NUCLEOTIDE SEQUENCE</scope>
    <source>
        <strain evidence="7">SH1</strain>
    </source>
</reference>
<dbReference type="GO" id="GO:0005652">
    <property type="term" value="C:nuclear lamina"/>
    <property type="evidence" value="ECO:0007669"/>
    <property type="project" value="TreeGrafter"/>
</dbReference>
<keyword evidence="2 3" id="KW-0175">Coiled coil</keyword>
<dbReference type="GO" id="GO:0005200">
    <property type="term" value="F:structural constituent of cytoskeleton"/>
    <property type="evidence" value="ECO:0007669"/>
    <property type="project" value="TreeGrafter"/>
</dbReference>
<dbReference type="PANTHER" id="PTHR45721">
    <property type="entry name" value="LAMIN DM0-RELATED"/>
    <property type="match status" value="1"/>
</dbReference>
<dbReference type="GO" id="GO:0090435">
    <property type="term" value="P:protein localization to nuclear envelope"/>
    <property type="evidence" value="ECO:0007669"/>
    <property type="project" value="TreeGrafter"/>
</dbReference>
<feature type="coiled-coil region" evidence="4">
    <location>
        <begin position="330"/>
        <end position="389"/>
    </location>
</feature>